<comment type="caution">
    <text evidence="1">The sequence shown here is derived from an EMBL/GenBank/DDBJ whole genome shotgun (WGS) entry which is preliminary data.</text>
</comment>
<gene>
    <name evidence="1" type="ORF">FGO68_gene16054</name>
</gene>
<dbReference type="EMBL" id="RRYP01001972">
    <property type="protein sequence ID" value="TNV85263.1"/>
    <property type="molecule type" value="Genomic_DNA"/>
</dbReference>
<dbReference type="InterPro" id="IPR011009">
    <property type="entry name" value="Kinase-like_dom_sf"/>
</dbReference>
<protein>
    <submittedName>
        <fullName evidence="1">Uncharacterized protein</fullName>
    </submittedName>
</protein>
<dbReference type="GO" id="GO:0004672">
    <property type="term" value="F:protein kinase activity"/>
    <property type="evidence" value="ECO:0007669"/>
    <property type="project" value="InterPro"/>
</dbReference>
<dbReference type="Proteomes" id="UP000785679">
    <property type="component" value="Unassembled WGS sequence"/>
</dbReference>
<dbReference type="InterPro" id="IPR008271">
    <property type="entry name" value="Ser/Thr_kinase_AS"/>
</dbReference>
<dbReference type="PROSITE" id="PS00108">
    <property type="entry name" value="PROTEIN_KINASE_ST"/>
    <property type="match status" value="1"/>
</dbReference>
<proteinExistence type="predicted"/>
<evidence type="ECO:0000313" key="2">
    <source>
        <dbReference type="Proteomes" id="UP000785679"/>
    </source>
</evidence>
<accession>A0A8J8T8J1</accession>
<dbReference type="SUPFAM" id="SSF56112">
    <property type="entry name" value="Protein kinase-like (PK-like)"/>
    <property type="match status" value="1"/>
</dbReference>
<keyword evidence="2" id="KW-1185">Reference proteome</keyword>
<reference evidence="1" key="1">
    <citation type="submission" date="2019-06" db="EMBL/GenBank/DDBJ databases">
        <authorList>
            <person name="Zheng W."/>
        </authorList>
    </citation>
    <scope>NUCLEOTIDE SEQUENCE</scope>
    <source>
        <strain evidence="1">QDHG01</strain>
    </source>
</reference>
<name>A0A8J8T8J1_HALGN</name>
<organism evidence="1 2">
    <name type="scientific">Halteria grandinella</name>
    <dbReference type="NCBI Taxonomy" id="5974"/>
    <lineage>
        <taxon>Eukaryota</taxon>
        <taxon>Sar</taxon>
        <taxon>Alveolata</taxon>
        <taxon>Ciliophora</taxon>
        <taxon>Intramacronucleata</taxon>
        <taxon>Spirotrichea</taxon>
        <taxon>Stichotrichia</taxon>
        <taxon>Sporadotrichida</taxon>
        <taxon>Halteriidae</taxon>
        <taxon>Halteria</taxon>
    </lineage>
</organism>
<dbReference type="Gene3D" id="1.10.510.10">
    <property type="entry name" value="Transferase(Phosphotransferase) domain 1"/>
    <property type="match status" value="1"/>
</dbReference>
<sequence>MKLAFEGSNNVEGFLRNLVKQQAQLNIETDEKVPLGFKILKLHQSLQQLFVDTSAHIEQEDQQTFNKKVTLLSKTNISKLYLEGDFIYKQPLILDDKSEDEKFIQLLNNTFECQITRWLDFLQLIQTPLNKELLHFNTQGVLVDHLFVREKFYVLNEITDATKFDFAILKILKYFNSLNAWNNLHHGDIKPENIFLSHDQHDRFLFVTTDSGSLIQLDKNDKLKKYQPSTYTPLYSTQKYQDSVNNGIPLTYDELMEEDKHQLFLTLQKQATRFKPTDFTKLVLSLFPNHSTIEEIYQIVILDHSISLQFAQLHLVDPKLSANQAFGQWQYFKRSLEPWIRTKKDITRRSKEVTDIVKLFVDCHYEDMCNGGISLTEDILEQLDDPFRISLEMLKRLGKVDDYFKESYAWRPKGVLLKRVIENRDIAKAQEALRLMATISKQQVHLRKLLRSFPYLIEQELNKVKEEIQDKEKLRLLLIQLYIYGVELVSEDEAKSYMQEQLHAYLISFLNRPSIPTSEELSGSSYILDSNNFPSELITNLEFEKDFMIRVRSTTGCIIYTTYKIIRVYIKRGQQFFQDFLELIERYQIQHIVHDAEAMTFKDQLNNTSEHMVKEYLHFVRMKNVHAKSMWKPEQINDLLFLHGPIWTIQSLTSSENAAQHIYHSHLSLVYDQQQRVRNCVDLRHKEYIFLKSDQAILNYILYTPRITDQPEQCELVLLYLLNQLLYDVMIDQKAYIEPFENIDKIEVSKDKQGRILSVKPKANYVVVEKEAAYGKQGQELSTDQLLSLQQDHFCQFALSLNREQFSPILRGYLEAFIKDHSSDSLDMDQLQTLLYQIRCDSQICLELTQKYREQSDPQWNSSSNLWHFFTGCFRKRDFALLFKTLPKQIPQPPAFKHYKNEILLPYFMDSFNHVFAGDNYENIKVEGYFPSIHKFSIETKFQQYQDFDSEESDLQDAKQDFAQMKGYITKIARLSNKQLFLKRLVFDGIIEQIVLMDEPVLRGEVIGLMEYAIGQVEGCDREGMMKELEDMKVALMTK</sequence>
<dbReference type="AlphaFoldDB" id="A0A8J8T8J1"/>
<evidence type="ECO:0000313" key="1">
    <source>
        <dbReference type="EMBL" id="TNV85263.1"/>
    </source>
</evidence>